<accession>A0A645DPK7</accession>
<dbReference type="EMBL" id="VSSQ01038348">
    <property type="protein sequence ID" value="MPM91257.1"/>
    <property type="molecule type" value="Genomic_DNA"/>
</dbReference>
<sequence>MENILRFLSLKKEYRMAVVDMSQLSHKLLQDFNGSEEVKKFMEQVVTDCTLLVAIDNLEKKLSFSFRLTEGHTIFFQLNYPEIVLHYSDSLTHYQGSVQTLFDKKSSLSVTVGDWKTGIHTSTIEANRESIEAILEHFTIQSEQLASYFITTRTNPFRGLLLQPLPFADETDVQEAISRLRYFSERLGHCTWREVEEILSDQATVIARHHL</sequence>
<dbReference type="SUPFAM" id="SSF64397">
    <property type="entry name" value="Hsp33 domain"/>
    <property type="match status" value="1"/>
</dbReference>
<protein>
    <submittedName>
        <fullName evidence="1">Uncharacterized protein</fullName>
    </submittedName>
</protein>
<reference evidence="1" key="1">
    <citation type="submission" date="2019-08" db="EMBL/GenBank/DDBJ databases">
        <authorList>
            <person name="Kucharzyk K."/>
            <person name="Murdoch R.W."/>
            <person name="Higgins S."/>
            <person name="Loffler F."/>
        </authorList>
    </citation>
    <scope>NUCLEOTIDE SEQUENCE</scope>
</reference>
<proteinExistence type="predicted"/>
<dbReference type="GO" id="GO:0006457">
    <property type="term" value="P:protein folding"/>
    <property type="evidence" value="ECO:0007669"/>
    <property type="project" value="InterPro"/>
</dbReference>
<dbReference type="GO" id="GO:0005737">
    <property type="term" value="C:cytoplasm"/>
    <property type="evidence" value="ECO:0007669"/>
    <property type="project" value="InterPro"/>
</dbReference>
<organism evidence="1">
    <name type="scientific">bioreactor metagenome</name>
    <dbReference type="NCBI Taxonomy" id="1076179"/>
    <lineage>
        <taxon>unclassified sequences</taxon>
        <taxon>metagenomes</taxon>
        <taxon>ecological metagenomes</taxon>
    </lineage>
</organism>
<dbReference type="Gene3D" id="3.55.30.10">
    <property type="entry name" value="Hsp33 domain"/>
    <property type="match status" value="1"/>
</dbReference>
<dbReference type="GO" id="GO:0051082">
    <property type="term" value="F:unfolded protein binding"/>
    <property type="evidence" value="ECO:0007669"/>
    <property type="project" value="InterPro"/>
</dbReference>
<dbReference type="AlphaFoldDB" id="A0A645DPK7"/>
<dbReference type="InterPro" id="IPR016153">
    <property type="entry name" value="Heat_shock_Hsp33_N"/>
</dbReference>
<comment type="caution">
    <text evidence="1">The sequence shown here is derived from an EMBL/GenBank/DDBJ whole genome shotgun (WGS) entry which is preliminary data.</text>
</comment>
<dbReference type="Pfam" id="PF01430">
    <property type="entry name" value="HSP33"/>
    <property type="match status" value="1"/>
</dbReference>
<gene>
    <name evidence="1" type="ORF">SDC9_138384</name>
</gene>
<dbReference type="InterPro" id="IPR000397">
    <property type="entry name" value="Heat_shock_Hsp33"/>
</dbReference>
<evidence type="ECO:0000313" key="1">
    <source>
        <dbReference type="EMBL" id="MPM91257.1"/>
    </source>
</evidence>
<name>A0A645DPK7_9ZZZZ</name>